<organism evidence="1 2">
    <name type="scientific">Panagrolaimus sp. ES5</name>
    <dbReference type="NCBI Taxonomy" id="591445"/>
    <lineage>
        <taxon>Eukaryota</taxon>
        <taxon>Metazoa</taxon>
        <taxon>Ecdysozoa</taxon>
        <taxon>Nematoda</taxon>
        <taxon>Chromadorea</taxon>
        <taxon>Rhabditida</taxon>
        <taxon>Tylenchina</taxon>
        <taxon>Panagrolaimomorpha</taxon>
        <taxon>Panagrolaimoidea</taxon>
        <taxon>Panagrolaimidae</taxon>
        <taxon>Panagrolaimus</taxon>
    </lineage>
</organism>
<reference evidence="2" key="1">
    <citation type="submission" date="2022-11" db="UniProtKB">
        <authorList>
            <consortium name="WormBaseParasite"/>
        </authorList>
    </citation>
    <scope>IDENTIFICATION</scope>
</reference>
<evidence type="ECO:0000313" key="1">
    <source>
        <dbReference type="Proteomes" id="UP000887579"/>
    </source>
</evidence>
<protein>
    <submittedName>
        <fullName evidence="2">Uncharacterized protein</fullName>
    </submittedName>
</protein>
<dbReference type="Proteomes" id="UP000887579">
    <property type="component" value="Unplaced"/>
</dbReference>
<name>A0AC34FFV2_9BILA</name>
<accession>A0AC34FFV2</accession>
<sequence length="109" mass="13012">MLVIEPLKEFCNPRSFDLKNYENRNIVQKCQFEVFHNTKGAENSRLLIFDPNDRNFGYDYRKTDRFNCAQCFLFKKRVFAKLLTNVDGQQYVELSNVEHLCEKNNSFTI</sequence>
<evidence type="ECO:0000313" key="2">
    <source>
        <dbReference type="WBParaSite" id="ES5_v2.g15453.t1"/>
    </source>
</evidence>
<dbReference type="WBParaSite" id="ES5_v2.g15453.t1">
    <property type="protein sequence ID" value="ES5_v2.g15453.t1"/>
    <property type="gene ID" value="ES5_v2.g15453"/>
</dbReference>
<proteinExistence type="predicted"/>